<feature type="transmembrane region" description="Helical" evidence="1">
    <location>
        <begin position="129"/>
        <end position="149"/>
    </location>
</feature>
<feature type="transmembrane region" description="Helical" evidence="1">
    <location>
        <begin position="200"/>
        <end position="218"/>
    </location>
</feature>
<keyword evidence="1" id="KW-0472">Membrane</keyword>
<proteinExistence type="predicted"/>
<name>A0A327ZL73_9ACTN</name>
<feature type="transmembrane region" description="Helical" evidence="1">
    <location>
        <begin position="161"/>
        <end position="180"/>
    </location>
</feature>
<sequence>MKIWGVARILLVLLWIAGAASTWWTAPREVSYERALAAVSSGEVRAYQWGNGWDGSERWFEAKTLTSRGDAAPYFVWRTSDQRVYWTDTTLAAVDQESVIVDGIPHGGGAAPIARQLTQQEQATVLNPWSGWLQGISLVLALTSLIVVISGPAPVRGTRWYWFWMVALIPYGIGLVFWLFRDRPWASAEPDPAKERDRGWFGVVTAILANLVIALALLPF</sequence>
<comment type="caution">
    <text evidence="2">The sequence shown here is derived from an EMBL/GenBank/DDBJ whole genome shotgun (WGS) entry which is preliminary data.</text>
</comment>
<keyword evidence="1" id="KW-1133">Transmembrane helix</keyword>
<evidence type="ECO:0000313" key="2">
    <source>
        <dbReference type="EMBL" id="RAK43170.1"/>
    </source>
</evidence>
<evidence type="ECO:0000313" key="3">
    <source>
        <dbReference type="Proteomes" id="UP000249341"/>
    </source>
</evidence>
<dbReference type="AlphaFoldDB" id="A0A327ZL73"/>
<keyword evidence="3" id="KW-1185">Reference proteome</keyword>
<gene>
    <name evidence="2" type="ORF">B0I29_101300</name>
</gene>
<dbReference type="EMBL" id="QLMJ01000001">
    <property type="protein sequence ID" value="RAK43170.1"/>
    <property type="molecule type" value="Genomic_DNA"/>
</dbReference>
<protein>
    <submittedName>
        <fullName evidence="2">Uncharacterized protein</fullName>
    </submittedName>
</protein>
<reference evidence="2 3" key="1">
    <citation type="submission" date="2018-06" db="EMBL/GenBank/DDBJ databases">
        <title>Genomic Encyclopedia of Type Strains, Phase III (KMG-III): the genomes of soil and plant-associated and newly described type strains.</title>
        <authorList>
            <person name="Whitman W."/>
        </authorList>
    </citation>
    <scope>NUCLEOTIDE SEQUENCE [LARGE SCALE GENOMIC DNA]</scope>
    <source>
        <strain evidence="2 3">CGMCC 4.7090</strain>
    </source>
</reference>
<organism evidence="2 3">
    <name type="scientific">Actinoplanes lutulentus</name>
    <dbReference type="NCBI Taxonomy" id="1287878"/>
    <lineage>
        <taxon>Bacteria</taxon>
        <taxon>Bacillati</taxon>
        <taxon>Actinomycetota</taxon>
        <taxon>Actinomycetes</taxon>
        <taxon>Micromonosporales</taxon>
        <taxon>Micromonosporaceae</taxon>
        <taxon>Actinoplanes</taxon>
    </lineage>
</organism>
<accession>A0A327ZL73</accession>
<keyword evidence="1" id="KW-0812">Transmembrane</keyword>
<dbReference type="Proteomes" id="UP000249341">
    <property type="component" value="Unassembled WGS sequence"/>
</dbReference>
<dbReference type="OrthoDB" id="4775568at2"/>
<evidence type="ECO:0000256" key="1">
    <source>
        <dbReference type="SAM" id="Phobius"/>
    </source>
</evidence>
<dbReference type="RefSeq" id="WP_111646967.1">
    <property type="nucleotide sequence ID" value="NZ_JACHWI010000001.1"/>
</dbReference>